<protein>
    <recommendedName>
        <fullName evidence="10">Cytochrome P450</fullName>
    </recommendedName>
</protein>
<dbReference type="SUPFAM" id="SSF48264">
    <property type="entry name" value="Cytochrome P450"/>
    <property type="match status" value="1"/>
</dbReference>
<evidence type="ECO:0000256" key="4">
    <source>
        <dbReference type="ARBA" id="ARBA00023004"/>
    </source>
</evidence>
<reference evidence="8 9" key="1">
    <citation type="journal article" date="2013" name="BMC Genomics">
        <title>Reconstruction of the lipid metabolism for the microalga Monoraphidium neglectum from its genome sequence reveals characteristics suitable for biofuel production.</title>
        <authorList>
            <person name="Bogen C."/>
            <person name="Al-Dilaimi A."/>
            <person name="Albersmeier A."/>
            <person name="Wichmann J."/>
            <person name="Grundmann M."/>
            <person name="Rupp O."/>
            <person name="Lauersen K.J."/>
            <person name="Blifernez-Klassen O."/>
            <person name="Kalinowski J."/>
            <person name="Goesmann A."/>
            <person name="Mussgnug J.H."/>
            <person name="Kruse O."/>
        </authorList>
    </citation>
    <scope>NUCLEOTIDE SEQUENCE [LARGE SCALE GENOMIC DNA]</scope>
    <source>
        <strain evidence="8 9">SAG 48.87</strain>
    </source>
</reference>
<dbReference type="AlphaFoldDB" id="A0A0D2K0D3"/>
<keyword evidence="9" id="KW-1185">Reference proteome</keyword>
<feature type="compositionally biased region" description="Low complexity" evidence="7">
    <location>
        <begin position="308"/>
        <end position="322"/>
    </location>
</feature>
<comment type="similarity">
    <text evidence="2 6">Belongs to the cytochrome P450 family.</text>
</comment>
<evidence type="ECO:0000313" key="9">
    <source>
        <dbReference type="Proteomes" id="UP000054498"/>
    </source>
</evidence>
<dbReference type="Proteomes" id="UP000054498">
    <property type="component" value="Unassembled WGS sequence"/>
</dbReference>
<dbReference type="PROSITE" id="PS00086">
    <property type="entry name" value="CYTOCHROME_P450"/>
    <property type="match status" value="1"/>
</dbReference>
<feature type="region of interest" description="Disordered" evidence="7">
    <location>
        <begin position="306"/>
        <end position="338"/>
    </location>
</feature>
<evidence type="ECO:0000313" key="8">
    <source>
        <dbReference type="EMBL" id="KIZ04128.1"/>
    </source>
</evidence>
<keyword evidence="3 5" id="KW-0479">Metal-binding</keyword>
<evidence type="ECO:0000256" key="6">
    <source>
        <dbReference type="RuleBase" id="RU000461"/>
    </source>
</evidence>
<dbReference type="InterPro" id="IPR036396">
    <property type="entry name" value="Cyt_P450_sf"/>
</dbReference>
<accession>A0A0D2K0D3</accession>
<evidence type="ECO:0000256" key="2">
    <source>
        <dbReference type="ARBA" id="ARBA00010617"/>
    </source>
</evidence>
<evidence type="ECO:0000256" key="3">
    <source>
        <dbReference type="ARBA" id="ARBA00022723"/>
    </source>
</evidence>
<dbReference type="PRINTS" id="PR00465">
    <property type="entry name" value="EP450IV"/>
</dbReference>
<keyword evidence="4 5" id="KW-0408">Iron</keyword>
<dbReference type="InterPro" id="IPR001128">
    <property type="entry name" value="Cyt_P450"/>
</dbReference>
<dbReference type="Pfam" id="PF00067">
    <property type="entry name" value="p450"/>
    <property type="match status" value="2"/>
</dbReference>
<evidence type="ECO:0000256" key="7">
    <source>
        <dbReference type="SAM" id="MobiDB-lite"/>
    </source>
</evidence>
<sequence>MLTDLWAALFTAGSSKAEDTLKEATAAAATLATKLQRYVEPPPAGFPAGPAGDQSAAMLADPLAFIEDVRARHGPVAGLLLGGERVVLVSDPAAARQVLIDRADIFVKEGTAFFPGSALTGNGLLVSDGDVWRRQRRMANPAFRRAAVEGYAAQMVEETQRLLRGPFAAAAAPQGYRGGRAPGGGGGGVGDGPGGVVDVYKEFNKLTLNITLAALFGLSTDDDRAAGPAARGPAADPRAGPAAADAAARVVAAVERAFAFFANRGAAAMVVPEWVPTPDNLEFAAAVQELDGMVYGIIGRRRAELARQRQQQQQQQEQQQQRQAEEAEEGPRAGGGQGWPDLLQALLEAADDDGEAQAAAAAEVAALLPPGRPPRAADVARLPRCTAVVLEALRLYSPAYMVGRCASDDAELPGGYRLPRGTTVLVSPYLLHRDPNYWREPLRFSPERWDELLQPQASSSGGGGGGGGTPAAAGSSSGGGSGGGGYSFAAALREMGPNGAYVPFGGGPRNCIGTGFAMIEAVLVVAALLQRYELRPPPNGAFPRPKALLTLRPDAVPLTVARRA</sequence>
<dbReference type="Gene3D" id="1.10.630.10">
    <property type="entry name" value="Cytochrome P450"/>
    <property type="match status" value="2"/>
</dbReference>
<keyword evidence="6" id="KW-0503">Monooxygenase</keyword>
<evidence type="ECO:0008006" key="10">
    <source>
        <dbReference type="Google" id="ProtNLM"/>
    </source>
</evidence>
<dbReference type="GO" id="GO:0005506">
    <property type="term" value="F:iron ion binding"/>
    <property type="evidence" value="ECO:0007669"/>
    <property type="project" value="InterPro"/>
</dbReference>
<dbReference type="GeneID" id="25736706"/>
<name>A0A0D2K0D3_9CHLO</name>
<evidence type="ECO:0000256" key="1">
    <source>
        <dbReference type="ARBA" id="ARBA00001971"/>
    </source>
</evidence>
<feature type="compositionally biased region" description="Gly residues" evidence="7">
    <location>
        <begin position="460"/>
        <end position="469"/>
    </location>
</feature>
<dbReference type="GO" id="GO:0004497">
    <property type="term" value="F:monooxygenase activity"/>
    <property type="evidence" value="ECO:0007669"/>
    <property type="project" value="UniProtKB-KW"/>
</dbReference>
<dbReference type="KEGG" id="mng:MNEG_3828"/>
<dbReference type="InterPro" id="IPR017972">
    <property type="entry name" value="Cyt_P450_CS"/>
</dbReference>
<dbReference type="STRING" id="145388.A0A0D2K0D3"/>
<keyword evidence="5 6" id="KW-0349">Heme</keyword>
<comment type="cofactor">
    <cofactor evidence="1 5">
        <name>heme</name>
        <dbReference type="ChEBI" id="CHEBI:30413"/>
    </cofactor>
</comment>
<dbReference type="GO" id="GO:0020037">
    <property type="term" value="F:heme binding"/>
    <property type="evidence" value="ECO:0007669"/>
    <property type="project" value="InterPro"/>
</dbReference>
<feature type="binding site" description="axial binding residue" evidence="5">
    <location>
        <position position="511"/>
    </location>
    <ligand>
        <name>heme</name>
        <dbReference type="ChEBI" id="CHEBI:30413"/>
    </ligand>
    <ligandPart>
        <name>Fe</name>
        <dbReference type="ChEBI" id="CHEBI:18248"/>
    </ligandPart>
</feature>
<evidence type="ECO:0000256" key="5">
    <source>
        <dbReference type="PIRSR" id="PIRSR602403-1"/>
    </source>
</evidence>
<dbReference type="PANTHER" id="PTHR24305">
    <property type="entry name" value="CYTOCHROME P450"/>
    <property type="match status" value="1"/>
</dbReference>
<dbReference type="RefSeq" id="XP_013903147.1">
    <property type="nucleotide sequence ID" value="XM_014047693.1"/>
</dbReference>
<proteinExistence type="inferred from homology"/>
<keyword evidence="6" id="KW-0560">Oxidoreductase</keyword>
<dbReference type="GO" id="GO:0016705">
    <property type="term" value="F:oxidoreductase activity, acting on paired donors, with incorporation or reduction of molecular oxygen"/>
    <property type="evidence" value="ECO:0007669"/>
    <property type="project" value="InterPro"/>
</dbReference>
<gene>
    <name evidence="8" type="ORF">MNEG_3828</name>
</gene>
<dbReference type="InterPro" id="IPR002403">
    <property type="entry name" value="Cyt_P450_E_grp-IV"/>
</dbReference>
<dbReference type="PANTHER" id="PTHR24305:SF166">
    <property type="entry name" value="CYTOCHROME P450 12A4, MITOCHONDRIAL-RELATED"/>
    <property type="match status" value="1"/>
</dbReference>
<dbReference type="OrthoDB" id="1470350at2759"/>
<dbReference type="InterPro" id="IPR050121">
    <property type="entry name" value="Cytochrome_P450_monoxygenase"/>
</dbReference>
<organism evidence="8 9">
    <name type="scientific">Monoraphidium neglectum</name>
    <dbReference type="NCBI Taxonomy" id="145388"/>
    <lineage>
        <taxon>Eukaryota</taxon>
        <taxon>Viridiplantae</taxon>
        <taxon>Chlorophyta</taxon>
        <taxon>core chlorophytes</taxon>
        <taxon>Chlorophyceae</taxon>
        <taxon>CS clade</taxon>
        <taxon>Sphaeropleales</taxon>
        <taxon>Selenastraceae</taxon>
        <taxon>Monoraphidium</taxon>
    </lineage>
</organism>
<feature type="region of interest" description="Disordered" evidence="7">
    <location>
        <begin position="454"/>
        <end position="479"/>
    </location>
</feature>
<dbReference type="EMBL" id="KK100720">
    <property type="protein sequence ID" value="KIZ04128.1"/>
    <property type="molecule type" value="Genomic_DNA"/>
</dbReference>
<dbReference type="PRINTS" id="PR00385">
    <property type="entry name" value="P450"/>
</dbReference>